<dbReference type="eggNOG" id="COG0723">
    <property type="taxonomic scope" value="Bacteria"/>
</dbReference>
<dbReference type="InterPro" id="IPR014349">
    <property type="entry name" value="Rieske_Fe-S_prot"/>
</dbReference>
<dbReference type="InterPro" id="IPR017941">
    <property type="entry name" value="Rieske_2Fe-2S"/>
</dbReference>
<dbReference type="EMBL" id="CP001744">
    <property type="protein sequence ID" value="ADG66273.1"/>
    <property type="molecule type" value="Genomic_DNA"/>
</dbReference>
<dbReference type="Gene3D" id="2.102.10.10">
    <property type="entry name" value="Rieske [2Fe-2S] iron-sulphur domain"/>
    <property type="match status" value="1"/>
</dbReference>
<organism evidence="8 9">
    <name type="scientific">Planctopirus limnophila (strain ATCC 43296 / DSM 3776 / IFAM 1008 / Mu 290)</name>
    <name type="common">Planctomyces limnophilus</name>
    <dbReference type="NCBI Taxonomy" id="521674"/>
    <lineage>
        <taxon>Bacteria</taxon>
        <taxon>Pseudomonadati</taxon>
        <taxon>Planctomycetota</taxon>
        <taxon>Planctomycetia</taxon>
        <taxon>Planctomycetales</taxon>
        <taxon>Planctomycetaceae</taxon>
        <taxon>Planctopirus</taxon>
    </lineage>
</organism>
<feature type="domain" description="Rieske" evidence="7">
    <location>
        <begin position="129"/>
        <end position="217"/>
    </location>
</feature>
<dbReference type="RefSeq" id="WP_013108704.1">
    <property type="nucleotide sequence ID" value="NC_014148.1"/>
</dbReference>
<feature type="compositionally biased region" description="Polar residues" evidence="6">
    <location>
        <begin position="19"/>
        <end position="31"/>
    </location>
</feature>
<reference evidence="8 9" key="1">
    <citation type="journal article" date="2010" name="Stand. Genomic Sci.">
        <title>Complete genome sequence of Planctomyces limnophilus type strain (Mu 290).</title>
        <authorList>
            <person name="Labutti K."/>
            <person name="Sikorski J."/>
            <person name="Schneider S."/>
            <person name="Nolan M."/>
            <person name="Lucas S."/>
            <person name="Glavina Del Rio T."/>
            <person name="Tice H."/>
            <person name="Cheng J.F."/>
            <person name="Goodwin L."/>
            <person name="Pitluck S."/>
            <person name="Liolios K."/>
            <person name="Ivanova N."/>
            <person name="Mavromatis K."/>
            <person name="Mikhailova N."/>
            <person name="Pati A."/>
            <person name="Chen A."/>
            <person name="Palaniappan K."/>
            <person name="Land M."/>
            <person name="Hauser L."/>
            <person name="Chang Y.J."/>
            <person name="Jeffries C.D."/>
            <person name="Tindall B.J."/>
            <person name="Rohde M."/>
            <person name="Goker M."/>
            <person name="Woyke T."/>
            <person name="Bristow J."/>
            <person name="Eisen J.A."/>
            <person name="Markowitz V."/>
            <person name="Hugenholtz P."/>
            <person name="Kyrpides N.C."/>
            <person name="Klenk H.P."/>
            <person name="Lapidus A."/>
        </authorList>
    </citation>
    <scope>NUCLEOTIDE SEQUENCE [LARGE SCALE GENOMIC DNA]</scope>
    <source>
        <strain evidence="9">ATCC 43296 / DSM 3776 / IFAM 1008 / 290</strain>
    </source>
</reference>
<dbReference type="PANTHER" id="PTHR10134">
    <property type="entry name" value="CYTOCHROME B-C1 COMPLEX SUBUNIT RIESKE, MITOCHONDRIAL"/>
    <property type="match status" value="1"/>
</dbReference>
<evidence type="ECO:0000256" key="5">
    <source>
        <dbReference type="ARBA" id="ARBA00023157"/>
    </source>
</evidence>
<dbReference type="PROSITE" id="PS51296">
    <property type="entry name" value="RIESKE"/>
    <property type="match status" value="1"/>
</dbReference>
<dbReference type="STRING" id="521674.Plim_0423"/>
<keyword evidence="5" id="KW-1015">Disulfide bond</keyword>
<evidence type="ECO:0000259" key="7">
    <source>
        <dbReference type="PROSITE" id="PS51296"/>
    </source>
</evidence>
<dbReference type="GO" id="GO:0046872">
    <property type="term" value="F:metal ion binding"/>
    <property type="evidence" value="ECO:0007669"/>
    <property type="project" value="UniProtKB-KW"/>
</dbReference>
<dbReference type="KEGG" id="plm:Plim_0423"/>
<dbReference type="Pfam" id="PF00355">
    <property type="entry name" value="Rieske"/>
    <property type="match status" value="1"/>
</dbReference>
<evidence type="ECO:0000256" key="2">
    <source>
        <dbReference type="ARBA" id="ARBA00022723"/>
    </source>
</evidence>
<accession>D5SPP3</accession>
<protein>
    <submittedName>
        <fullName evidence="8">Rieske (2Fe-2S) domain protein</fullName>
    </submittedName>
</protein>
<name>D5SPP3_PLAL2</name>
<keyword evidence="3" id="KW-0408">Iron</keyword>
<dbReference type="SUPFAM" id="SSF50022">
    <property type="entry name" value="ISP domain"/>
    <property type="match status" value="1"/>
</dbReference>
<sequence length="239" mass="25557">MSAFDIHSLPPEFPPSGVSFMTTKPSVASESEGSHLSPPAPAEAIVSQTSTDLAPSRRDAVAAMLACGSFLAAVAIPVSAAVGLTLDPLLRKSGSTADSSPGGNPAAELASGFLPIIRFDELPEDGTPVKSVVRIDVRDAWQVFPDQPVGTIYLRRFPDRTVVVFSDICPHLGCKVDYEADQSRFFCPCHSSAFALDGQAMNKVSPRPLDQLEARIDPSGMVWVKYQEFRTGIPEKVVV</sequence>
<evidence type="ECO:0000313" key="9">
    <source>
        <dbReference type="Proteomes" id="UP000002220"/>
    </source>
</evidence>
<dbReference type="Proteomes" id="UP000002220">
    <property type="component" value="Chromosome"/>
</dbReference>
<keyword evidence="1" id="KW-0001">2Fe-2S</keyword>
<proteinExistence type="predicted"/>
<evidence type="ECO:0000256" key="4">
    <source>
        <dbReference type="ARBA" id="ARBA00023014"/>
    </source>
</evidence>
<keyword evidence="9" id="KW-1185">Reference proteome</keyword>
<keyword evidence="4" id="KW-0411">Iron-sulfur</keyword>
<gene>
    <name evidence="8" type="ordered locus">Plim_0423</name>
</gene>
<evidence type="ECO:0000313" key="8">
    <source>
        <dbReference type="EMBL" id="ADG66273.1"/>
    </source>
</evidence>
<dbReference type="OrthoDB" id="9767869at2"/>
<dbReference type="CDD" id="cd03467">
    <property type="entry name" value="Rieske"/>
    <property type="match status" value="1"/>
</dbReference>
<evidence type="ECO:0000256" key="6">
    <source>
        <dbReference type="SAM" id="MobiDB-lite"/>
    </source>
</evidence>
<evidence type="ECO:0000256" key="1">
    <source>
        <dbReference type="ARBA" id="ARBA00022714"/>
    </source>
</evidence>
<dbReference type="InterPro" id="IPR036922">
    <property type="entry name" value="Rieske_2Fe-2S_sf"/>
</dbReference>
<dbReference type="HOGENOM" id="CLU_055690_1_1_0"/>
<feature type="region of interest" description="Disordered" evidence="6">
    <location>
        <begin position="15"/>
        <end position="41"/>
    </location>
</feature>
<dbReference type="GO" id="GO:0051537">
    <property type="term" value="F:2 iron, 2 sulfur cluster binding"/>
    <property type="evidence" value="ECO:0007669"/>
    <property type="project" value="UniProtKB-KW"/>
</dbReference>
<evidence type="ECO:0000256" key="3">
    <source>
        <dbReference type="ARBA" id="ARBA00023004"/>
    </source>
</evidence>
<keyword evidence="2" id="KW-0479">Metal-binding</keyword>
<dbReference type="AlphaFoldDB" id="D5SPP3"/>